<reference evidence="1 2" key="1">
    <citation type="submission" date="2023-07" db="EMBL/GenBank/DDBJ databases">
        <title>Closed genoem sequence of Methanosarcinaceae archaeon Ac7.</title>
        <authorList>
            <person name="Poehlein A."/>
            <person name="Protasov E."/>
            <person name="Platt K."/>
            <person name="Reeh H."/>
            <person name="Daniel R."/>
            <person name="Brune A."/>
        </authorList>
    </citation>
    <scope>NUCLEOTIDE SEQUENCE [LARGE SCALE GENOMIC DNA]</scope>
    <source>
        <strain evidence="1 2">Ac7</strain>
    </source>
</reference>
<protein>
    <recommendedName>
        <fullName evidence="3">DUF2634 domain-containing protein</fullName>
    </recommendedName>
</protein>
<dbReference type="GeneID" id="89230851"/>
<proteinExistence type="predicted"/>
<evidence type="ECO:0008006" key="3">
    <source>
        <dbReference type="Google" id="ProtNLM"/>
    </source>
</evidence>
<organism evidence="1 2">
    <name type="scientific">Methanolapillus millepedarum</name>
    <dbReference type="NCBI Taxonomy" id="3028296"/>
    <lineage>
        <taxon>Archaea</taxon>
        <taxon>Methanobacteriati</taxon>
        <taxon>Methanobacteriota</taxon>
        <taxon>Stenosarchaea group</taxon>
        <taxon>Methanomicrobia</taxon>
        <taxon>Methanosarcinales</taxon>
        <taxon>Methanosarcinaceae</taxon>
        <taxon>Methanolapillus</taxon>
    </lineage>
</organism>
<evidence type="ECO:0000313" key="2">
    <source>
        <dbReference type="Proteomes" id="UP001303587"/>
    </source>
</evidence>
<dbReference type="RefSeq" id="WP_338102514.1">
    <property type="nucleotide sequence ID" value="NZ_CP131060.1"/>
</dbReference>
<gene>
    <name evidence="1" type="ORF">MsAc7_17570</name>
</gene>
<dbReference type="EMBL" id="CP131060">
    <property type="protein sequence ID" value="WNY26184.1"/>
    <property type="molecule type" value="Genomic_DNA"/>
</dbReference>
<dbReference type="InterPro" id="IPR020288">
    <property type="entry name" value="Sheath_initiator"/>
</dbReference>
<evidence type="ECO:0000313" key="1">
    <source>
        <dbReference type="EMBL" id="WNY26184.1"/>
    </source>
</evidence>
<dbReference type="Pfam" id="PF10934">
    <property type="entry name" value="Sheath_initiator"/>
    <property type="match status" value="1"/>
</dbReference>
<accession>A0AA96V404</accession>
<name>A0AA96V404_9EURY</name>
<keyword evidence="2" id="KW-1185">Reference proteome</keyword>
<dbReference type="AlphaFoldDB" id="A0AA96V404"/>
<dbReference type="Proteomes" id="UP001303587">
    <property type="component" value="Chromosome"/>
</dbReference>
<sequence length="136" mass="16207">MSNLLPTPEIDINDFEVVDEPSKTYRMLIHQNRVVGFTDGREAVEQMVYKRLLTEKYIYAIYDWDWGLQTNDLYGRQVDYVASELKRRIPDELYKDERITNVYNFKFENTKTNVHVTFNVDSIYGEFEAQLDVIYA</sequence>